<protein>
    <submittedName>
        <fullName evidence="2">DUF4065 domain-containing protein</fullName>
    </submittedName>
</protein>
<accession>A0ABS8AUE6</accession>
<evidence type="ECO:0000313" key="3">
    <source>
        <dbReference type="Proteomes" id="UP001165296"/>
    </source>
</evidence>
<sequence>MKARDVAEYLLQLSDTETNDITNLKLQKLVYYAQGFHLAMYDKPLFADPIEAWQYGPVVSELYHAYKQNGSQIITPTNSYEFSDKFTKEQEELLSEVNEVYGQFSGMKLMNMTHEERPWIEAIETKAQQINPYTMQSYFKEQLIEE</sequence>
<evidence type="ECO:0000259" key="1">
    <source>
        <dbReference type="Pfam" id="PF13274"/>
    </source>
</evidence>
<gene>
    <name evidence="2" type="ORF">LGH74_15540</name>
</gene>
<dbReference type="Pfam" id="PF13274">
    <property type="entry name" value="SocA_Panacea"/>
    <property type="match status" value="1"/>
</dbReference>
<dbReference type="RefSeq" id="WP_226177044.1">
    <property type="nucleotide sequence ID" value="NZ_JAJADR010000004.1"/>
</dbReference>
<dbReference type="EMBL" id="JAJADR010000004">
    <property type="protein sequence ID" value="MCB2409406.1"/>
    <property type="molecule type" value="Genomic_DNA"/>
</dbReference>
<comment type="caution">
    <text evidence="2">The sequence shown here is derived from an EMBL/GenBank/DDBJ whole genome shotgun (WGS) entry which is preliminary data.</text>
</comment>
<reference evidence="2" key="1">
    <citation type="submission" date="2021-10" db="EMBL/GenBank/DDBJ databases">
        <authorList>
            <person name="Dean J.D."/>
            <person name="Kim M.K."/>
            <person name="Newey C.N."/>
            <person name="Stoker T.S."/>
            <person name="Thompson D.W."/>
            <person name="Grose J.H."/>
        </authorList>
    </citation>
    <scope>NUCLEOTIDE SEQUENCE</scope>
    <source>
        <strain evidence="2">BT178</strain>
    </source>
</reference>
<organism evidence="2 3">
    <name type="scientific">Hymenobacter lucidus</name>
    <dbReference type="NCBI Taxonomy" id="2880930"/>
    <lineage>
        <taxon>Bacteria</taxon>
        <taxon>Pseudomonadati</taxon>
        <taxon>Bacteroidota</taxon>
        <taxon>Cytophagia</taxon>
        <taxon>Cytophagales</taxon>
        <taxon>Hymenobacteraceae</taxon>
        <taxon>Hymenobacter</taxon>
    </lineage>
</organism>
<dbReference type="Proteomes" id="UP001165296">
    <property type="component" value="Unassembled WGS sequence"/>
</dbReference>
<name>A0ABS8AUE6_9BACT</name>
<dbReference type="InterPro" id="IPR025272">
    <property type="entry name" value="SocA_Panacea"/>
</dbReference>
<evidence type="ECO:0000313" key="2">
    <source>
        <dbReference type="EMBL" id="MCB2409406.1"/>
    </source>
</evidence>
<proteinExistence type="predicted"/>
<keyword evidence="3" id="KW-1185">Reference proteome</keyword>
<feature type="domain" description="Antitoxin SocA-like Panacea" evidence="1">
    <location>
        <begin position="26"/>
        <end position="119"/>
    </location>
</feature>